<sequence>MIAQPHGKPKIIFARYHLILNVLLKASSYQLSMRLKDLLSSKVIYAANGQMEHPEFFSKQAKHLTADLIHFMKKQYPIRGRVISSGPHKITLNIGYDMGVRVNQRCQIVNSQEKISIKSVQMRTSIAEPIQSYTLDIGNKIICLQ</sequence>
<evidence type="ECO:0000313" key="2">
    <source>
        <dbReference type="Proteomes" id="UP000189670"/>
    </source>
</evidence>
<evidence type="ECO:0000313" key="1">
    <source>
        <dbReference type="EMBL" id="ETR65936.1"/>
    </source>
</evidence>
<dbReference type="AlphaFoldDB" id="A0A1V1NTX3"/>
<dbReference type="Proteomes" id="UP000189670">
    <property type="component" value="Unassembled WGS sequence"/>
</dbReference>
<proteinExistence type="predicted"/>
<organism evidence="1 2">
    <name type="scientific">Candidatus Magnetoglobus multicellularis str. Araruama</name>
    <dbReference type="NCBI Taxonomy" id="890399"/>
    <lineage>
        <taxon>Bacteria</taxon>
        <taxon>Pseudomonadati</taxon>
        <taxon>Thermodesulfobacteriota</taxon>
        <taxon>Desulfobacteria</taxon>
        <taxon>Desulfobacterales</taxon>
        <taxon>Desulfobacteraceae</taxon>
        <taxon>Candidatus Magnetoglobus</taxon>
    </lineage>
</organism>
<gene>
    <name evidence="1" type="ORF">OMM_13496</name>
</gene>
<protein>
    <submittedName>
        <fullName evidence="1">Uncharacterized protein</fullName>
    </submittedName>
</protein>
<dbReference type="EMBL" id="ATBP01002370">
    <property type="protein sequence ID" value="ETR65936.1"/>
    <property type="molecule type" value="Genomic_DNA"/>
</dbReference>
<comment type="caution">
    <text evidence="1">The sequence shown here is derived from an EMBL/GenBank/DDBJ whole genome shotgun (WGS) entry which is preliminary data.</text>
</comment>
<accession>A0A1V1NTX3</accession>
<reference evidence="2" key="1">
    <citation type="submission" date="2012-11" db="EMBL/GenBank/DDBJ databases">
        <authorList>
            <person name="Lucero-Rivera Y.E."/>
            <person name="Tovar-Ramirez D."/>
        </authorList>
    </citation>
    <scope>NUCLEOTIDE SEQUENCE [LARGE SCALE GENOMIC DNA]</scope>
    <source>
        <strain evidence="2">Araruama</strain>
    </source>
</reference>
<name>A0A1V1NTX3_9BACT</name>